<keyword evidence="5 14" id="KW-0812">Transmembrane</keyword>
<feature type="domain" description="Ig-like" evidence="16">
    <location>
        <begin position="218"/>
        <end position="305"/>
    </location>
</feature>
<dbReference type="GO" id="GO:0016020">
    <property type="term" value="C:membrane"/>
    <property type="evidence" value="ECO:0007669"/>
    <property type="project" value="UniProtKB-SubCell"/>
</dbReference>
<dbReference type="FunFam" id="2.60.40.10:FF:000551">
    <property type="entry name" value="Protogenin A"/>
    <property type="match status" value="1"/>
</dbReference>
<reference evidence="18" key="2">
    <citation type="submission" date="2025-09" db="UniProtKB">
        <authorList>
            <consortium name="Ensembl"/>
        </authorList>
    </citation>
    <scope>IDENTIFICATION</scope>
</reference>
<evidence type="ECO:0000256" key="5">
    <source>
        <dbReference type="ARBA" id="ARBA00022692"/>
    </source>
</evidence>
<evidence type="ECO:0000256" key="7">
    <source>
        <dbReference type="ARBA" id="ARBA00022737"/>
    </source>
</evidence>
<evidence type="ECO:0000256" key="6">
    <source>
        <dbReference type="ARBA" id="ARBA00022729"/>
    </source>
</evidence>
<feature type="domain" description="Ig-like" evidence="16">
    <location>
        <begin position="310"/>
        <end position="389"/>
    </location>
</feature>
<evidence type="ECO:0000256" key="8">
    <source>
        <dbReference type="ARBA" id="ARBA00022989"/>
    </source>
</evidence>
<keyword evidence="10" id="KW-1015">Disulfide bond</keyword>
<evidence type="ECO:0000256" key="14">
    <source>
        <dbReference type="SAM" id="Phobius"/>
    </source>
</evidence>
<dbReference type="Gene3D" id="2.60.40.10">
    <property type="entry name" value="Immunoglobulins"/>
    <property type="match status" value="9"/>
</dbReference>
<name>A0A3P8WSS2_CYNSE</name>
<dbReference type="InterPro" id="IPR036179">
    <property type="entry name" value="Ig-like_dom_sf"/>
</dbReference>
<evidence type="ECO:0000256" key="1">
    <source>
        <dbReference type="ARBA" id="ARBA00002140"/>
    </source>
</evidence>
<dbReference type="Proteomes" id="UP000265120">
    <property type="component" value="Unassembled WGS sequence"/>
</dbReference>
<dbReference type="GO" id="GO:0050768">
    <property type="term" value="P:negative regulation of neurogenesis"/>
    <property type="evidence" value="ECO:0007669"/>
    <property type="project" value="UniProtKB-ARBA"/>
</dbReference>
<dbReference type="PANTHER" id="PTHR44170">
    <property type="entry name" value="PROTEIN SIDEKICK"/>
    <property type="match status" value="1"/>
</dbReference>
<organism evidence="18 19">
    <name type="scientific">Cynoglossus semilaevis</name>
    <name type="common">Tongue sole</name>
    <dbReference type="NCBI Taxonomy" id="244447"/>
    <lineage>
        <taxon>Eukaryota</taxon>
        <taxon>Metazoa</taxon>
        <taxon>Chordata</taxon>
        <taxon>Craniata</taxon>
        <taxon>Vertebrata</taxon>
        <taxon>Euteleostomi</taxon>
        <taxon>Actinopterygii</taxon>
        <taxon>Neopterygii</taxon>
        <taxon>Teleostei</taxon>
        <taxon>Neoteleostei</taxon>
        <taxon>Acanthomorphata</taxon>
        <taxon>Carangaria</taxon>
        <taxon>Pleuronectiformes</taxon>
        <taxon>Pleuronectoidei</taxon>
        <taxon>Cynoglossidae</taxon>
        <taxon>Cynoglossinae</taxon>
        <taxon>Cynoglossus</taxon>
    </lineage>
</organism>
<feature type="domain" description="Fibronectin type-III" evidence="17">
    <location>
        <begin position="802"/>
        <end position="897"/>
    </location>
</feature>
<dbReference type="FunFam" id="2.60.40.10:FF:000930">
    <property type="entry name" value="immunoglobulin superfamily DCC subclass member 3"/>
    <property type="match status" value="1"/>
</dbReference>
<evidence type="ECO:0000256" key="4">
    <source>
        <dbReference type="ARBA" id="ARBA00022473"/>
    </source>
</evidence>
<evidence type="ECO:0000256" key="3">
    <source>
        <dbReference type="ARBA" id="ARBA00009588"/>
    </source>
</evidence>
<dbReference type="InterPro" id="IPR003961">
    <property type="entry name" value="FN3_dom"/>
</dbReference>
<feature type="domain" description="Ig-like" evidence="16">
    <location>
        <begin position="129"/>
        <end position="205"/>
    </location>
</feature>
<feature type="compositionally biased region" description="Low complexity" evidence="13">
    <location>
        <begin position="1019"/>
        <end position="1028"/>
    </location>
</feature>
<evidence type="ECO:0000256" key="2">
    <source>
        <dbReference type="ARBA" id="ARBA00004167"/>
    </source>
</evidence>
<evidence type="ECO:0000313" key="19">
    <source>
        <dbReference type="Proteomes" id="UP000265120"/>
    </source>
</evidence>
<feature type="compositionally biased region" description="Polar residues" evidence="13">
    <location>
        <begin position="1046"/>
        <end position="1056"/>
    </location>
</feature>
<protein>
    <submittedName>
        <fullName evidence="18">Protogenin</fullName>
    </submittedName>
</protein>
<evidence type="ECO:0000256" key="12">
    <source>
        <dbReference type="ARBA" id="ARBA00023319"/>
    </source>
</evidence>
<keyword evidence="4" id="KW-0217">Developmental protein</keyword>
<dbReference type="Pfam" id="PF07679">
    <property type="entry name" value="I-set"/>
    <property type="match status" value="2"/>
</dbReference>
<dbReference type="PANTHER" id="PTHR44170:SF47">
    <property type="entry name" value="PROTOGENIN"/>
    <property type="match status" value="1"/>
</dbReference>
<proteinExistence type="inferred from homology"/>
<dbReference type="SUPFAM" id="SSF48726">
    <property type="entry name" value="Immunoglobulin"/>
    <property type="match status" value="4"/>
</dbReference>
<evidence type="ECO:0000256" key="13">
    <source>
        <dbReference type="SAM" id="MobiDB-lite"/>
    </source>
</evidence>
<feature type="domain" description="Fibronectin type-III" evidence="17">
    <location>
        <begin position="404"/>
        <end position="498"/>
    </location>
</feature>
<dbReference type="InterPro" id="IPR036116">
    <property type="entry name" value="FN3_sf"/>
</dbReference>
<comment type="function">
    <text evidence="1">May play a role in anteroposterior axis elongation.</text>
</comment>
<dbReference type="SUPFAM" id="SSF49265">
    <property type="entry name" value="Fibronectin type III"/>
    <property type="match status" value="3"/>
</dbReference>
<accession>A0A3P8WSS2</accession>
<dbReference type="SMART" id="SM00408">
    <property type="entry name" value="IGc2"/>
    <property type="match status" value="4"/>
</dbReference>
<feature type="transmembrane region" description="Helical" evidence="14">
    <location>
        <begin position="920"/>
        <end position="942"/>
    </location>
</feature>
<feature type="signal peptide" evidence="15">
    <location>
        <begin position="1"/>
        <end position="22"/>
    </location>
</feature>
<evidence type="ECO:0000256" key="11">
    <source>
        <dbReference type="ARBA" id="ARBA00023180"/>
    </source>
</evidence>
<feature type="domain" description="Ig-like" evidence="16">
    <location>
        <begin position="14"/>
        <end position="117"/>
    </location>
</feature>
<dbReference type="Pfam" id="PF13927">
    <property type="entry name" value="Ig_3"/>
    <property type="match status" value="2"/>
</dbReference>
<dbReference type="FunFam" id="2.60.40.10:FF:000455">
    <property type="entry name" value="Protogenin A"/>
    <property type="match status" value="1"/>
</dbReference>
<comment type="similarity">
    <text evidence="3">Belongs to the immunoglobulin superfamily. DCC family.</text>
</comment>
<keyword evidence="6 15" id="KW-0732">Signal</keyword>
<keyword evidence="9 14" id="KW-0472">Membrane</keyword>
<dbReference type="InterPro" id="IPR003598">
    <property type="entry name" value="Ig_sub2"/>
</dbReference>
<dbReference type="Ensembl" id="ENSCSET00000029953.1">
    <property type="protein sequence ID" value="ENSCSEP00000029552.1"/>
    <property type="gene ID" value="ENSCSEG00000018896.1"/>
</dbReference>
<evidence type="ECO:0000313" key="18">
    <source>
        <dbReference type="Ensembl" id="ENSCSEP00000029552.1"/>
    </source>
</evidence>
<keyword evidence="7" id="KW-0677">Repeat</keyword>
<dbReference type="PROSITE" id="PS50835">
    <property type="entry name" value="IG_LIKE"/>
    <property type="match status" value="4"/>
</dbReference>
<dbReference type="FunFam" id="2.60.40.10:FF:000828">
    <property type="entry name" value="Protogenin"/>
    <property type="match status" value="1"/>
</dbReference>
<evidence type="ECO:0000256" key="10">
    <source>
        <dbReference type="ARBA" id="ARBA00023157"/>
    </source>
</evidence>
<dbReference type="InterPro" id="IPR007110">
    <property type="entry name" value="Ig-like_dom"/>
</dbReference>
<dbReference type="CDD" id="cd00063">
    <property type="entry name" value="FN3"/>
    <property type="match status" value="5"/>
</dbReference>
<feature type="transmembrane region" description="Helical" evidence="14">
    <location>
        <begin position="962"/>
        <end position="980"/>
    </location>
</feature>
<feature type="chain" id="PRO_5018241178" evidence="15">
    <location>
        <begin position="23"/>
        <end position="1118"/>
    </location>
</feature>
<comment type="subcellular location">
    <subcellularLocation>
        <location evidence="2">Membrane</location>
        <topology evidence="2">Single-pass membrane protein</topology>
    </subcellularLocation>
</comment>
<keyword evidence="12" id="KW-0393">Immunoglobulin domain</keyword>
<feature type="domain" description="Fibronectin type-III" evidence="17">
    <location>
        <begin position="598"/>
        <end position="697"/>
    </location>
</feature>
<feature type="region of interest" description="Disordered" evidence="13">
    <location>
        <begin position="1013"/>
        <end position="1067"/>
    </location>
</feature>
<evidence type="ECO:0000259" key="16">
    <source>
        <dbReference type="PROSITE" id="PS50835"/>
    </source>
</evidence>
<feature type="domain" description="Fibronectin type-III" evidence="17">
    <location>
        <begin position="500"/>
        <end position="596"/>
    </location>
</feature>
<evidence type="ECO:0000256" key="9">
    <source>
        <dbReference type="ARBA" id="ARBA00023136"/>
    </source>
</evidence>
<dbReference type="FunFam" id="2.60.40.10:FF:000456">
    <property type="entry name" value="protogenin isoform X2"/>
    <property type="match status" value="1"/>
</dbReference>
<dbReference type="PROSITE" id="PS50853">
    <property type="entry name" value="FN3"/>
    <property type="match status" value="5"/>
</dbReference>
<dbReference type="GO" id="GO:0098609">
    <property type="term" value="P:cell-cell adhesion"/>
    <property type="evidence" value="ECO:0007669"/>
    <property type="project" value="TreeGrafter"/>
</dbReference>
<dbReference type="InterPro" id="IPR003599">
    <property type="entry name" value="Ig_sub"/>
</dbReference>
<dbReference type="AlphaFoldDB" id="A0A3P8WSS2"/>
<evidence type="ECO:0000256" key="15">
    <source>
        <dbReference type="SAM" id="SignalP"/>
    </source>
</evidence>
<sequence>MRPGPILITSFVLPSFSAGVLCFSELFFIKEPHDVTVMRKEAVILDCQAHGEAPIDVRWLKNGVKVMENERVYLLSNGSLFISEVESRRADKSDEGSYQCLAQNKYGSILSQKARLTIASEYHPTSIVVTEGSVARFSCKVTAHPPPIITWELNRVTLPLATERITVLPSGVLQIQGVQRGDAGNYRCIATNIASRRRSTEATLTVTPAPNPLLPHRPRIIAGPQNISVSLHHSAILECMATGKPRPIISWSRADSKSIDVYNTKVLGNGNLIISDIKPQHGGVYMCRATTPGTRNYTVASANITVLAPPSLVEWPESLTRPRAGTARFVCQAEGVPTPQITWLKNGEKVHSNGRIKMYNSKLVINQIIPEDDAIYQCQAENELGSVLSMARLIVVMSEDRPSAPRNIHADTVSSTAILLTWERPLYNSDKVIAYSVHYMKAEGLNNEEYQIVIGNDTTRYIIDDLEPAHNYTFYVVAYMPMGASRMSDHVFQQTLEDVPLRAPEISLTSRSPTDIQVSWQPLPDKLSRGRVSGYRLSYRTSAESTVSQIELTGEKTNYLLENLQPDMIYLLRIVAATSVGWGEQSAWTSHRTPKASIPLAPELHLESLNCTTILAQWQLATRNSAGVQGYKLFYHEESQPENAPIQLRSTDKAFTIGGLDPRKKYHVKLLAYNFVGDGYQADQTISTPGCVSVRDRLVPPPPPPHNVYAKTNSSSAVFLHWGRPAFTSNHAVDYTVRCNPVGLQNASLVLYLPTSKQSLLVQDLEANTKYEFAVRLHLDELSSPWSPVVYESTFPDAPMLPPSNVKVTLIEGDAALVSWKLPDEPNIPVTHYTILYTTRNAWIAGEWQVLQREGTITMALLENLKPGHVYLVKVSASNDMGDGPYSNTVELKVWSDFSTDQRLSTAFSDGFYHLDEKSVTGITVGVCIALMCIIICAFIIVCRGKNRYIFRLDTTFDLNLYLKNCVLLFMYIFVLQSMGHEAISYQPGSTVLTYQEELSISQDQTSTLQGLLCHPGDSEGSSNSEGSHATSDSGRYSHDEIDMTDLSSGASSHLPSLTAMESRGSDCTVDVEGHNQVMEERQDHRKLWEPMEDGFCQREAHNSSQSALSLQCVSLSV</sequence>
<dbReference type="FunFam" id="2.60.40.10:FF:000299">
    <property type="entry name" value="protogenin isoform X2"/>
    <property type="match status" value="1"/>
</dbReference>
<dbReference type="SMART" id="SM00060">
    <property type="entry name" value="FN3"/>
    <property type="match status" value="5"/>
</dbReference>
<keyword evidence="11" id="KW-0325">Glycoprotein</keyword>
<dbReference type="FunFam" id="2.60.40.10:FF:000600">
    <property type="entry name" value="Contactin 2"/>
    <property type="match status" value="1"/>
</dbReference>
<feature type="domain" description="Fibronectin type-III" evidence="17">
    <location>
        <begin position="704"/>
        <end position="797"/>
    </location>
</feature>
<evidence type="ECO:0000259" key="17">
    <source>
        <dbReference type="PROSITE" id="PS50853"/>
    </source>
</evidence>
<dbReference type="GeneTree" id="ENSGT00940000155943"/>
<keyword evidence="19" id="KW-1185">Reference proteome</keyword>
<dbReference type="Pfam" id="PF00041">
    <property type="entry name" value="fn3"/>
    <property type="match status" value="5"/>
</dbReference>
<dbReference type="InterPro" id="IPR013098">
    <property type="entry name" value="Ig_I-set"/>
</dbReference>
<dbReference type="SMART" id="SM00409">
    <property type="entry name" value="IG"/>
    <property type="match status" value="4"/>
</dbReference>
<dbReference type="InterPro" id="IPR013783">
    <property type="entry name" value="Ig-like_fold"/>
</dbReference>
<reference evidence="18" key="1">
    <citation type="submission" date="2025-08" db="UniProtKB">
        <authorList>
            <consortium name="Ensembl"/>
        </authorList>
    </citation>
    <scope>IDENTIFICATION</scope>
</reference>
<keyword evidence="8 14" id="KW-1133">Transmembrane helix</keyword>